<sequence length="446" mass="46005">MKLVMAAAAVPAVALALVATQAAAQVRGALTLTVGEAELVSLAAPAATVFIAHPDVADIQIAGPQSVFVFGQRPGRTTLFALDEAGAPIAVRDVRVEVELTQLRALLAARFPRTPVRLSSAPGSVMIEGDAADPLEAEAVAATVAGALGEGLSVINRMTVSAPTQVNLRVRVAEVTRDLDRRLGINWQGVLNVGAVTFGIATGTGLAVPLTATAGAYGLISGGVSTDYLDLNALLDALDREGLARTLAEPNLTALSGETASFTAGGEFPIPVAQDGNRTTIEFKPFGVILDFTPTVLSPDRISLRVRPEVSDITSNGAIEAEGFEIPALIVRRVDTTVELASGQSLVIGGLLQQNTRDVVEKLPGLGDLPVLGALFTSTRYQKAETELIVTVTPYVVRPTRPDALPTPVGGPAAGQSLEALLARRARGGGAGATAGRLHGQVGFVF</sequence>
<evidence type="ECO:0000256" key="2">
    <source>
        <dbReference type="SAM" id="SignalP"/>
    </source>
</evidence>
<proteinExistence type="inferred from homology"/>
<dbReference type="InterPro" id="IPR001775">
    <property type="entry name" value="GspD/PilQ"/>
</dbReference>
<feature type="domain" description="Type II/III secretion system secretin-like" evidence="3">
    <location>
        <begin position="237"/>
        <end position="398"/>
    </location>
</feature>
<keyword evidence="6" id="KW-1185">Reference proteome</keyword>
<accession>A0A1H4CJC7</accession>
<evidence type="ECO:0000256" key="1">
    <source>
        <dbReference type="RuleBase" id="RU004003"/>
    </source>
</evidence>
<organism evidence="5 6">
    <name type="scientific">Rubrimonas cliftonensis</name>
    <dbReference type="NCBI Taxonomy" id="89524"/>
    <lineage>
        <taxon>Bacteria</taxon>
        <taxon>Pseudomonadati</taxon>
        <taxon>Pseudomonadota</taxon>
        <taxon>Alphaproteobacteria</taxon>
        <taxon>Rhodobacterales</taxon>
        <taxon>Paracoccaceae</taxon>
        <taxon>Rubrimonas</taxon>
    </lineage>
</organism>
<dbReference type="GO" id="GO:0009306">
    <property type="term" value="P:protein secretion"/>
    <property type="evidence" value="ECO:0007669"/>
    <property type="project" value="InterPro"/>
</dbReference>
<feature type="chain" id="PRO_5011547372" evidence="2">
    <location>
        <begin position="25"/>
        <end position="446"/>
    </location>
</feature>
<dbReference type="OrthoDB" id="9775455at2"/>
<dbReference type="PROSITE" id="PS00875">
    <property type="entry name" value="T2SP_D"/>
    <property type="match status" value="1"/>
</dbReference>
<dbReference type="AlphaFoldDB" id="A0A1H4CJC7"/>
<evidence type="ECO:0000259" key="4">
    <source>
        <dbReference type="Pfam" id="PF13629"/>
    </source>
</evidence>
<dbReference type="GO" id="GO:0015627">
    <property type="term" value="C:type II protein secretion system complex"/>
    <property type="evidence" value="ECO:0007669"/>
    <property type="project" value="TreeGrafter"/>
</dbReference>
<dbReference type="PRINTS" id="PR00811">
    <property type="entry name" value="BCTERIALGSPD"/>
</dbReference>
<evidence type="ECO:0000259" key="3">
    <source>
        <dbReference type="Pfam" id="PF00263"/>
    </source>
</evidence>
<dbReference type="STRING" id="89524.SAMN05444370_107100"/>
<comment type="similarity">
    <text evidence="1">Belongs to the bacterial secretin family.</text>
</comment>
<dbReference type="InterPro" id="IPR004846">
    <property type="entry name" value="T2SS/T3SS_dom"/>
</dbReference>
<dbReference type="Pfam" id="PF13629">
    <property type="entry name" value="T2SS-T3SS_pil_N"/>
    <property type="match status" value="1"/>
</dbReference>
<evidence type="ECO:0000313" key="5">
    <source>
        <dbReference type="EMBL" id="SEA60448.1"/>
    </source>
</evidence>
<name>A0A1H4CJC7_9RHOB</name>
<gene>
    <name evidence="5" type="ORF">SAMN05444370_107100</name>
</gene>
<dbReference type="InterPro" id="IPR032789">
    <property type="entry name" value="T2SS-T3SS_pil_N"/>
</dbReference>
<dbReference type="RefSeq" id="WP_093254051.1">
    <property type="nucleotide sequence ID" value="NZ_FNQM01000007.1"/>
</dbReference>
<dbReference type="EMBL" id="FNQM01000007">
    <property type="protein sequence ID" value="SEA60448.1"/>
    <property type="molecule type" value="Genomic_DNA"/>
</dbReference>
<dbReference type="Proteomes" id="UP000198703">
    <property type="component" value="Unassembled WGS sequence"/>
</dbReference>
<evidence type="ECO:0000313" key="6">
    <source>
        <dbReference type="Proteomes" id="UP000198703"/>
    </source>
</evidence>
<dbReference type="PANTHER" id="PTHR30332:SF17">
    <property type="entry name" value="TYPE IV PILIATION SYSTEM PROTEIN DR_0774-RELATED"/>
    <property type="match status" value="1"/>
</dbReference>
<feature type="signal peptide" evidence="2">
    <location>
        <begin position="1"/>
        <end position="24"/>
    </location>
</feature>
<dbReference type="InterPro" id="IPR050810">
    <property type="entry name" value="Bact_Secretion_Sys_Channel"/>
</dbReference>
<dbReference type="PANTHER" id="PTHR30332">
    <property type="entry name" value="PROBABLE GENERAL SECRETION PATHWAY PROTEIN D"/>
    <property type="match status" value="1"/>
</dbReference>
<dbReference type="Pfam" id="PF00263">
    <property type="entry name" value="Secretin"/>
    <property type="match status" value="1"/>
</dbReference>
<dbReference type="InterPro" id="IPR004845">
    <property type="entry name" value="T2SS_GspD_CS"/>
</dbReference>
<reference evidence="5 6" key="1">
    <citation type="submission" date="2016-10" db="EMBL/GenBank/DDBJ databases">
        <authorList>
            <person name="de Groot N.N."/>
        </authorList>
    </citation>
    <scope>NUCLEOTIDE SEQUENCE [LARGE SCALE GENOMIC DNA]</scope>
    <source>
        <strain evidence="5 6">DSM 15345</strain>
    </source>
</reference>
<feature type="domain" description="Pilus formation protein N-terminal" evidence="4">
    <location>
        <begin position="29"/>
        <end position="97"/>
    </location>
</feature>
<keyword evidence="2" id="KW-0732">Signal</keyword>
<protein>
    <submittedName>
        <fullName evidence="5">Pilus assembly protein CpaC</fullName>
    </submittedName>
</protein>